<proteinExistence type="predicted"/>
<name>X1H4F8_9ZZZZ</name>
<protein>
    <submittedName>
        <fullName evidence="1">Uncharacterized protein</fullName>
    </submittedName>
</protein>
<sequence length="31" mass="3856">MPLDIVQIRLEIDIPHDKWLFKFNEKYPELN</sequence>
<dbReference type="EMBL" id="BARU01024357">
    <property type="protein sequence ID" value="GAH48744.1"/>
    <property type="molecule type" value="Genomic_DNA"/>
</dbReference>
<accession>X1H4F8</accession>
<gene>
    <name evidence="1" type="ORF">S03H2_39405</name>
</gene>
<comment type="caution">
    <text evidence="1">The sequence shown here is derived from an EMBL/GenBank/DDBJ whole genome shotgun (WGS) entry which is preliminary data.</text>
</comment>
<organism evidence="1">
    <name type="scientific">marine sediment metagenome</name>
    <dbReference type="NCBI Taxonomy" id="412755"/>
    <lineage>
        <taxon>unclassified sequences</taxon>
        <taxon>metagenomes</taxon>
        <taxon>ecological metagenomes</taxon>
    </lineage>
</organism>
<evidence type="ECO:0000313" key="1">
    <source>
        <dbReference type="EMBL" id="GAH48744.1"/>
    </source>
</evidence>
<reference evidence="1" key="1">
    <citation type="journal article" date="2014" name="Front. Microbiol.">
        <title>High frequency of phylogenetically diverse reductive dehalogenase-homologous genes in deep subseafloor sedimentary metagenomes.</title>
        <authorList>
            <person name="Kawai M."/>
            <person name="Futagami T."/>
            <person name="Toyoda A."/>
            <person name="Takaki Y."/>
            <person name="Nishi S."/>
            <person name="Hori S."/>
            <person name="Arai W."/>
            <person name="Tsubouchi T."/>
            <person name="Morono Y."/>
            <person name="Uchiyama I."/>
            <person name="Ito T."/>
            <person name="Fujiyama A."/>
            <person name="Inagaki F."/>
            <person name="Takami H."/>
        </authorList>
    </citation>
    <scope>NUCLEOTIDE SEQUENCE</scope>
    <source>
        <strain evidence="1">Expedition CK06-06</strain>
    </source>
</reference>
<feature type="non-terminal residue" evidence="1">
    <location>
        <position position="31"/>
    </location>
</feature>
<dbReference type="AlphaFoldDB" id="X1H4F8"/>